<feature type="domain" description="MacB-like periplasmic core" evidence="9">
    <location>
        <begin position="487"/>
        <end position="684"/>
    </location>
</feature>
<feature type="transmembrane region" description="Helical" evidence="7">
    <location>
        <begin position="265"/>
        <end position="289"/>
    </location>
</feature>
<feature type="transmembrane region" description="Helical" evidence="7">
    <location>
        <begin position="766"/>
        <end position="788"/>
    </location>
</feature>
<evidence type="ECO:0000256" key="7">
    <source>
        <dbReference type="SAM" id="Phobius"/>
    </source>
</evidence>
<dbReference type="InterPro" id="IPR025857">
    <property type="entry name" value="MacB_PCD"/>
</dbReference>
<keyword evidence="3 7" id="KW-0812">Transmembrane</keyword>
<keyword evidence="2" id="KW-1003">Cell membrane</keyword>
<evidence type="ECO:0000256" key="4">
    <source>
        <dbReference type="ARBA" id="ARBA00022989"/>
    </source>
</evidence>
<evidence type="ECO:0000256" key="6">
    <source>
        <dbReference type="ARBA" id="ARBA00038076"/>
    </source>
</evidence>
<proteinExistence type="inferred from homology"/>
<feature type="transmembrane region" description="Helical" evidence="7">
    <location>
        <begin position="409"/>
        <end position="427"/>
    </location>
</feature>
<keyword evidence="4 7" id="KW-1133">Transmembrane helix</keyword>
<gene>
    <name evidence="10" type="ORF">F8568_007615</name>
</gene>
<organism evidence="10 11">
    <name type="scientific">Actinomadura physcomitrii</name>
    <dbReference type="NCBI Taxonomy" id="2650748"/>
    <lineage>
        <taxon>Bacteria</taxon>
        <taxon>Bacillati</taxon>
        <taxon>Actinomycetota</taxon>
        <taxon>Actinomycetes</taxon>
        <taxon>Streptosporangiales</taxon>
        <taxon>Thermomonosporaceae</taxon>
        <taxon>Actinomadura</taxon>
    </lineage>
</organism>
<feature type="transmembrane region" description="Helical" evidence="7">
    <location>
        <begin position="433"/>
        <end position="454"/>
    </location>
</feature>
<sequence length="836" mass="84844">MTGLVFKDLWGRKRRMAGSLVAVFLGVTFLTGTLVLGDTLASSIDGYFSGAYGKSDVSVRNATKVSDSPWGARGQIDASVLAKVRGVDGVANAEPVIQGSGQLLAKDGTTIASRGPRTAGNWLNDPKLNPYRLAEGRAPRAPDEVVINKMFADEGELKVGDRTAVLTPERVPVTVVGISKFGDEDAFGETSFTAFSLEGAQRYVAKSPGRISSVAIRAAGGVSQDELAARVRPVLPAGTEAVTNRAQVDEGMTAVQDGFLKTFRIVLGAFGGVALFVAAFSIHNTFAITMAQRTRESALLRALGAGRRQIVAFAGIEALVIGGAATLAGLAGGFGFAALLRLLFTAFRIGIAMEGLTVSATTLLVAVPAGLLVTLVAALGPALRASRVRPLAALREVAAEPSRPSDTRLVVGGVLAAVAAGTVVLGASGGQVAMAAAGAVLCLVAMVVLGPAVARPAAAVTGAPAARLRGVPGVLARGNATRSPRRTAGAATALMIGVGVVTLLTVFVGSLRASLEDGVAGSFDGPLVVDGGGNETGGFAPRLVDEAARLPQVGGVAGLGTGNMRVGGRVATVSVGDPSALRRVLDLDVSQGSLAGPGTFAVSKKTAGDRGWHAGTRVGLTFADGASQQVTVGAVYDRTDLTGDYLVPWTIWDAHTEQPLVTRAFVDLKPGAPVASARAALTALAKPYGAPEVETRDAFVTAQTSDMNGFIAVVYGMLALAIIIALLGIANTLSLSVHERTRELGLLRAVGATRAQIRSMIRWESLIVALFGTAGGLGLGVFLGWGLGAALGNPFAAPPVQLGVIALAGAVAGALAAIRPARRPAGGAILASIAAP</sequence>
<evidence type="ECO:0000256" key="2">
    <source>
        <dbReference type="ARBA" id="ARBA00022475"/>
    </source>
</evidence>
<name>A0A6I4M3E6_9ACTN</name>
<dbReference type="InterPro" id="IPR050250">
    <property type="entry name" value="Macrolide_Exporter_MacB"/>
</dbReference>
<feature type="transmembrane region" description="Helical" evidence="7">
    <location>
        <begin position="710"/>
        <end position="733"/>
    </location>
</feature>
<evidence type="ECO:0000256" key="3">
    <source>
        <dbReference type="ARBA" id="ARBA00022692"/>
    </source>
</evidence>
<comment type="similarity">
    <text evidence="6">Belongs to the ABC-4 integral membrane protein family.</text>
</comment>
<evidence type="ECO:0000256" key="5">
    <source>
        <dbReference type="ARBA" id="ARBA00023136"/>
    </source>
</evidence>
<evidence type="ECO:0000256" key="1">
    <source>
        <dbReference type="ARBA" id="ARBA00004651"/>
    </source>
</evidence>
<dbReference type="RefSeq" id="WP_151592751.1">
    <property type="nucleotide sequence ID" value="NZ_WBMS02000004.1"/>
</dbReference>
<dbReference type="Proteomes" id="UP000462055">
    <property type="component" value="Unassembled WGS sequence"/>
</dbReference>
<comment type="caution">
    <text evidence="10">The sequence shown here is derived from an EMBL/GenBank/DDBJ whole genome shotgun (WGS) entry which is preliminary data.</text>
</comment>
<feature type="transmembrane region" description="Helical" evidence="7">
    <location>
        <begin position="310"/>
        <end position="340"/>
    </location>
</feature>
<comment type="subcellular location">
    <subcellularLocation>
        <location evidence="1">Cell membrane</location>
        <topology evidence="1">Multi-pass membrane protein</topology>
    </subcellularLocation>
</comment>
<feature type="domain" description="MacB-like periplasmic core" evidence="9">
    <location>
        <begin position="19"/>
        <end position="233"/>
    </location>
</feature>
<dbReference type="Pfam" id="PF12704">
    <property type="entry name" value="MacB_PCD"/>
    <property type="match status" value="2"/>
</dbReference>
<accession>A0A6I4M3E6</accession>
<dbReference type="Pfam" id="PF02687">
    <property type="entry name" value="FtsX"/>
    <property type="match status" value="2"/>
</dbReference>
<dbReference type="AlphaFoldDB" id="A0A6I4M3E6"/>
<keyword evidence="11" id="KW-1185">Reference proteome</keyword>
<protein>
    <submittedName>
        <fullName evidence="10">FtsX-like permease family protein</fullName>
    </submittedName>
</protein>
<evidence type="ECO:0000259" key="9">
    <source>
        <dbReference type="Pfam" id="PF12704"/>
    </source>
</evidence>
<dbReference type="InterPro" id="IPR003838">
    <property type="entry name" value="ABC3_permease_C"/>
</dbReference>
<feature type="transmembrane region" description="Helical" evidence="7">
    <location>
        <begin position="800"/>
        <end position="818"/>
    </location>
</feature>
<reference evidence="10" key="1">
    <citation type="submission" date="2019-12" db="EMBL/GenBank/DDBJ databases">
        <title>Actinomadura physcomitrii sp. nov., a novel actinomycete isolated from moss [Physcomitrium sphaericum (Ludw) Fuernr].</title>
        <authorList>
            <person name="Zhuang X."/>
        </authorList>
    </citation>
    <scope>NUCLEOTIDE SEQUENCE [LARGE SCALE GENOMIC DNA]</scope>
    <source>
        <strain evidence="10">LD22</strain>
    </source>
</reference>
<evidence type="ECO:0000313" key="10">
    <source>
        <dbReference type="EMBL" id="MWA00243.1"/>
    </source>
</evidence>
<dbReference type="GO" id="GO:0022857">
    <property type="term" value="F:transmembrane transporter activity"/>
    <property type="evidence" value="ECO:0007669"/>
    <property type="project" value="TreeGrafter"/>
</dbReference>
<keyword evidence="5 7" id="KW-0472">Membrane</keyword>
<feature type="domain" description="ABC3 transporter permease C-terminal" evidence="8">
    <location>
        <begin position="269"/>
        <end position="388"/>
    </location>
</feature>
<dbReference type="GO" id="GO:0005886">
    <property type="term" value="C:plasma membrane"/>
    <property type="evidence" value="ECO:0007669"/>
    <property type="project" value="UniProtKB-SubCell"/>
</dbReference>
<dbReference type="PANTHER" id="PTHR30572">
    <property type="entry name" value="MEMBRANE COMPONENT OF TRANSPORTER-RELATED"/>
    <property type="match status" value="1"/>
</dbReference>
<feature type="domain" description="ABC3 transporter permease C-terminal" evidence="8">
    <location>
        <begin position="717"/>
        <end position="823"/>
    </location>
</feature>
<feature type="transmembrane region" description="Helical" evidence="7">
    <location>
        <begin position="360"/>
        <end position="379"/>
    </location>
</feature>
<dbReference type="EMBL" id="WBMS02000004">
    <property type="protein sequence ID" value="MWA00243.1"/>
    <property type="molecule type" value="Genomic_DNA"/>
</dbReference>
<evidence type="ECO:0000313" key="11">
    <source>
        <dbReference type="Proteomes" id="UP000462055"/>
    </source>
</evidence>
<dbReference type="PANTHER" id="PTHR30572:SF4">
    <property type="entry name" value="ABC TRANSPORTER PERMEASE YTRF"/>
    <property type="match status" value="1"/>
</dbReference>
<feature type="transmembrane region" description="Helical" evidence="7">
    <location>
        <begin position="487"/>
        <end position="508"/>
    </location>
</feature>
<evidence type="ECO:0000259" key="8">
    <source>
        <dbReference type="Pfam" id="PF02687"/>
    </source>
</evidence>